<evidence type="ECO:0000313" key="6">
    <source>
        <dbReference type="EMBL" id="CAH1112470.1"/>
    </source>
</evidence>
<protein>
    <recommendedName>
        <fullName evidence="8">Arrestin C-terminal-like domain-containing protein</fullName>
    </recommendedName>
</protein>
<proteinExistence type="inferred from homology"/>
<evidence type="ECO:0000256" key="2">
    <source>
        <dbReference type="ARBA" id="ARBA00022606"/>
    </source>
</evidence>
<dbReference type="GO" id="GO:0005737">
    <property type="term" value="C:cytoplasm"/>
    <property type="evidence" value="ECO:0007669"/>
    <property type="project" value="TreeGrafter"/>
</dbReference>
<organism evidence="6 7">
    <name type="scientific">Psylliodes chrysocephalus</name>
    <dbReference type="NCBI Taxonomy" id="3402493"/>
    <lineage>
        <taxon>Eukaryota</taxon>
        <taxon>Metazoa</taxon>
        <taxon>Ecdysozoa</taxon>
        <taxon>Arthropoda</taxon>
        <taxon>Hexapoda</taxon>
        <taxon>Insecta</taxon>
        <taxon>Pterygota</taxon>
        <taxon>Neoptera</taxon>
        <taxon>Endopterygota</taxon>
        <taxon>Coleoptera</taxon>
        <taxon>Polyphaga</taxon>
        <taxon>Cucujiformia</taxon>
        <taxon>Chrysomeloidea</taxon>
        <taxon>Chrysomelidae</taxon>
        <taxon>Galerucinae</taxon>
        <taxon>Alticini</taxon>
        <taxon>Psylliodes</taxon>
    </lineage>
</organism>
<dbReference type="Proteomes" id="UP001153636">
    <property type="component" value="Chromosome 6"/>
</dbReference>
<evidence type="ECO:0000313" key="7">
    <source>
        <dbReference type="Proteomes" id="UP001153636"/>
    </source>
</evidence>
<dbReference type="Pfam" id="PF02752">
    <property type="entry name" value="Arrestin_C"/>
    <property type="match status" value="1"/>
</dbReference>
<accession>A0A9P0D212</accession>
<name>A0A9P0D212_9CUCU</name>
<feature type="region of interest" description="Disordered" evidence="3">
    <location>
        <begin position="332"/>
        <end position="426"/>
    </location>
</feature>
<dbReference type="InterPro" id="IPR014752">
    <property type="entry name" value="Arrestin-like_C"/>
</dbReference>
<dbReference type="InterPro" id="IPR011022">
    <property type="entry name" value="Arrestin_C-like"/>
</dbReference>
<dbReference type="InterPro" id="IPR011021">
    <property type="entry name" value="Arrestin-like_N"/>
</dbReference>
<dbReference type="AlphaFoldDB" id="A0A9P0D212"/>
<evidence type="ECO:0000259" key="4">
    <source>
        <dbReference type="Pfam" id="PF00339"/>
    </source>
</evidence>
<feature type="domain" description="Arrestin-like N-terminal" evidence="4">
    <location>
        <begin position="3"/>
        <end position="135"/>
    </location>
</feature>
<dbReference type="InterPro" id="IPR050357">
    <property type="entry name" value="Arrestin_domain-protein"/>
</dbReference>
<dbReference type="PANTHER" id="PTHR11188:SF17">
    <property type="entry name" value="FI21816P1"/>
    <property type="match status" value="1"/>
</dbReference>
<dbReference type="GO" id="GO:0015031">
    <property type="term" value="P:protein transport"/>
    <property type="evidence" value="ECO:0007669"/>
    <property type="project" value="TreeGrafter"/>
</dbReference>
<dbReference type="SUPFAM" id="SSF81296">
    <property type="entry name" value="E set domains"/>
    <property type="match status" value="2"/>
</dbReference>
<evidence type="ECO:0000256" key="1">
    <source>
        <dbReference type="ARBA" id="ARBA00005298"/>
    </source>
</evidence>
<dbReference type="InterPro" id="IPR014756">
    <property type="entry name" value="Ig_E-set"/>
</dbReference>
<dbReference type="PANTHER" id="PTHR11188">
    <property type="entry name" value="ARRESTIN DOMAIN CONTAINING PROTEIN"/>
    <property type="match status" value="1"/>
</dbReference>
<evidence type="ECO:0000256" key="3">
    <source>
        <dbReference type="SAM" id="MobiDB-lite"/>
    </source>
</evidence>
<sequence>MACVIELDATGPYAPGRKVTGKLLCLFNTYESIQGIKCYLKGEERVSFVEGDTYREYKACETFLKSEIEIMEACTLQAETYKYPFSFDLPAGIPSSFEHAKGRIVYEVTAVVSRGAGRFYRNSQLINVSVTVNLNDMMHEISLAPVTYPIEEVIESYCCCYSAHVFLALTLKKDAFLVGEDIKISLDVNNAATVDIIDVVLKLESHTEVTVEQPHRKHITIDEIFSKGEGGVLGNSQKVYDLCLKIPGYVKVFSFRKCRLIRQWYCITAVIIFGDCYDDVRLPCKITLAHVSVNVPRPIGLPQPSEEPIRPSIARNYRNVVPVAQAPVDIYPPPNRPPYPLDDSHFPSPHRSHVMPPMPTVHLPVSYSALPSAPPPMSSPRRNPRNSAPLAEEDDALLPQDGTEEPTPPPTYDEAIFNDSSATRNK</sequence>
<gene>
    <name evidence="6" type="ORF">PSYICH_LOCUS12113</name>
</gene>
<reference evidence="6" key="1">
    <citation type="submission" date="2022-01" db="EMBL/GenBank/DDBJ databases">
        <authorList>
            <person name="King R."/>
        </authorList>
    </citation>
    <scope>NUCLEOTIDE SEQUENCE</scope>
</reference>
<keyword evidence="7" id="KW-1185">Reference proteome</keyword>
<evidence type="ECO:0008006" key="8">
    <source>
        <dbReference type="Google" id="ProtNLM"/>
    </source>
</evidence>
<feature type="compositionally biased region" description="Low complexity" evidence="3">
    <location>
        <begin position="379"/>
        <end position="390"/>
    </location>
</feature>
<evidence type="ECO:0000259" key="5">
    <source>
        <dbReference type="Pfam" id="PF02752"/>
    </source>
</evidence>
<dbReference type="OrthoDB" id="2333384at2759"/>
<dbReference type="Pfam" id="PF00339">
    <property type="entry name" value="Arrestin_N"/>
    <property type="match status" value="1"/>
</dbReference>
<keyword evidence="2" id="KW-0716">Sensory transduction</keyword>
<feature type="domain" description="Arrestin C-terminal-like" evidence="5">
    <location>
        <begin position="167"/>
        <end position="291"/>
    </location>
</feature>
<comment type="similarity">
    <text evidence="1">Belongs to the arrestin family.</text>
</comment>
<dbReference type="EMBL" id="OV651818">
    <property type="protein sequence ID" value="CAH1112470.1"/>
    <property type="molecule type" value="Genomic_DNA"/>
</dbReference>
<dbReference type="Gene3D" id="2.60.40.640">
    <property type="match status" value="2"/>
</dbReference>